<reference evidence="2" key="1">
    <citation type="submission" date="2019-04" db="EMBL/GenBank/DDBJ databases">
        <authorList>
            <consortium name="Science for Life Laboratories"/>
        </authorList>
    </citation>
    <scope>NUCLEOTIDE SEQUENCE</scope>
    <source>
        <strain evidence="2">MBLW1</strain>
    </source>
</reference>
<dbReference type="Proteomes" id="UP000464378">
    <property type="component" value="Chromosome"/>
</dbReference>
<evidence type="ECO:0008006" key="4">
    <source>
        <dbReference type="Google" id="ProtNLM"/>
    </source>
</evidence>
<keyword evidence="3" id="KW-1185">Reference proteome</keyword>
<feature type="transmembrane region" description="Helical" evidence="1">
    <location>
        <begin position="97"/>
        <end position="116"/>
    </location>
</feature>
<dbReference type="EMBL" id="LR593887">
    <property type="protein sequence ID" value="VTS08222.1"/>
    <property type="molecule type" value="Genomic_DNA"/>
</dbReference>
<accession>A0A6C2YW97</accession>
<organism evidence="2">
    <name type="scientific">Tuwongella immobilis</name>
    <dbReference type="NCBI Taxonomy" id="692036"/>
    <lineage>
        <taxon>Bacteria</taxon>
        <taxon>Pseudomonadati</taxon>
        <taxon>Planctomycetota</taxon>
        <taxon>Planctomycetia</taxon>
        <taxon>Gemmatales</taxon>
        <taxon>Gemmataceae</taxon>
        <taxon>Tuwongella</taxon>
    </lineage>
</organism>
<name>A0A6C2YW97_9BACT</name>
<keyword evidence="1" id="KW-1133">Transmembrane helix</keyword>
<dbReference type="KEGG" id="tim:GMBLW1_37600"/>
<proteinExistence type="predicted"/>
<evidence type="ECO:0000256" key="1">
    <source>
        <dbReference type="SAM" id="Phobius"/>
    </source>
</evidence>
<dbReference type="AlphaFoldDB" id="A0A6C2YW97"/>
<protein>
    <recommendedName>
        <fullName evidence="4">DUF997 family protein</fullName>
    </recommendedName>
</protein>
<dbReference type="InParanoid" id="A0A6C2YW97"/>
<evidence type="ECO:0000313" key="2">
    <source>
        <dbReference type="EMBL" id="VIP05433.1"/>
    </source>
</evidence>
<feature type="transmembrane region" description="Helical" evidence="1">
    <location>
        <begin position="43"/>
        <end position="63"/>
    </location>
</feature>
<keyword evidence="1" id="KW-0472">Membrane</keyword>
<dbReference type="EMBL" id="LR586016">
    <property type="protein sequence ID" value="VIP05433.1"/>
    <property type="molecule type" value="Genomic_DNA"/>
</dbReference>
<sequence length="141" mass="16037">MSSDGKIPVLPPGKTLPAPMLEAFRMPPPLVAQTTYRNARREAWFVALIWFLSLTWVVGYCYLRGYQHDADSWLVRMGLAVPRTAENFTAYFGFPDWILFGVFLPWIICSLITLWFGMSYMKEDDLGNDPDSDSTQGGHHA</sequence>
<evidence type="ECO:0000313" key="3">
    <source>
        <dbReference type="Proteomes" id="UP000464378"/>
    </source>
</evidence>
<gene>
    <name evidence="2" type="ORF">GMBLW1_37600</name>
</gene>
<keyword evidence="1" id="KW-0812">Transmembrane</keyword>